<protein>
    <submittedName>
        <fullName evidence="1">MULE domain-containing protein</fullName>
    </submittedName>
</protein>
<dbReference type="OrthoDB" id="1683089at2759"/>
<name>A0A1Q3BN65_CEPFO</name>
<accession>A0A1Q3BN65</accession>
<evidence type="ECO:0000313" key="2">
    <source>
        <dbReference type="Proteomes" id="UP000187406"/>
    </source>
</evidence>
<dbReference type="Proteomes" id="UP000187406">
    <property type="component" value="Unassembled WGS sequence"/>
</dbReference>
<keyword evidence="2" id="KW-1185">Reference proteome</keyword>
<proteinExistence type="predicted"/>
<comment type="caution">
    <text evidence="1">The sequence shown here is derived from an EMBL/GenBank/DDBJ whole genome shotgun (WGS) entry which is preliminary data.</text>
</comment>
<evidence type="ECO:0000313" key="1">
    <source>
        <dbReference type="EMBL" id="GAV69302.1"/>
    </source>
</evidence>
<dbReference type="InParanoid" id="A0A1Q3BN65"/>
<dbReference type="EMBL" id="BDDD01000712">
    <property type="protein sequence ID" value="GAV69302.1"/>
    <property type="molecule type" value="Genomic_DNA"/>
</dbReference>
<organism evidence="1 2">
    <name type="scientific">Cephalotus follicularis</name>
    <name type="common">Albany pitcher plant</name>
    <dbReference type="NCBI Taxonomy" id="3775"/>
    <lineage>
        <taxon>Eukaryota</taxon>
        <taxon>Viridiplantae</taxon>
        <taxon>Streptophyta</taxon>
        <taxon>Embryophyta</taxon>
        <taxon>Tracheophyta</taxon>
        <taxon>Spermatophyta</taxon>
        <taxon>Magnoliopsida</taxon>
        <taxon>eudicotyledons</taxon>
        <taxon>Gunneridae</taxon>
        <taxon>Pentapetalae</taxon>
        <taxon>rosids</taxon>
        <taxon>fabids</taxon>
        <taxon>Oxalidales</taxon>
        <taxon>Cephalotaceae</taxon>
        <taxon>Cephalotus</taxon>
    </lineage>
</organism>
<gene>
    <name evidence="1" type="ORF">CFOL_v3_12803</name>
</gene>
<reference evidence="2" key="1">
    <citation type="submission" date="2016-04" db="EMBL/GenBank/DDBJ databases">
        <title>Cephalotus genome sequencing.</title>
        <authorList>
            <person name="Fukushima K."/>
            <person name="Hasebe M."/>
            <person name="Fang X."/>
        </authorList>
    </citation>
    <scope>NUCLEOTIDE SEQUENCE [LARGE SCALE GENOMIC DNA]</scope>
    <source>
        <strain evidence="2">cv. St1</strain>
    </source>
</reference>
<sequence>MTGDAMHVMGPFLGQGGGLIDVVRDIMPGTKHRFCARHMYANFKQKFPSLMMRIDFWSIVRAYKQFD</sequence>
<dbReference type="AlphaFoldDB" id="A0A1Q3BN65"/>